<sequence length="159" mass="18780">MKAKDVNEELIGKRCKCIFTGLMVTGTIEDVKHTEYTAEVKIRFDEPHNWGGELYRFDWAHARLHDDFGSLHHLEIIDDKYQTLRVRFTKSISVIDRMFAQDYKAWGAVNLKEWIDSYESSRFTLIGYDMAVITSEYNIEHIEEWLRMNTPILSIEKTI</sequence>
<dbReference type="RefSeq" id="WP_044165884.1">
    <property type="nucleotide sequence ID" value="NZ_JACIER010000048.1"/>
</dbReference>
<evidence type="ECO:0000313" key="3">
    <source>
        <dbReference type="EMBL" id="MBB4046483.1"/>
    </source>
</evidence>
<gene>
    <name evidence="3" type="ORF">GGR06_004324</name>
</gene>
<proteinExistence type="predicted"/>
<dbReference type="Pfam" id="PF22273">
    <property type="entry name" value="DUF6956"/>
    <property type="match status" value="1"/>
</dbReference>
<evidence type="ECO:0000313" key="4">
    <source>
        <dbReference type="Proteomes" id="UP000560658"/>
    </source>
</evidence>
<feature type="domain" description="DUF6956" evidence="1">
    <location>
        <begin position="78"/>
        <end position="156"/>
    </location>
</feature>
<dbReference type="Pfam" id="PF23919">
    <property type="entry name" value="DUF7258"/>
    <property type="match status" value="1"/>
</dbReference>
<accession>A0A840DCR0</accession>
<name>A0A840DCR0_9BACE</name>
<feature type="domain" description="DUF7258" evidence="2">
    <location>
        <begin position="1"/>
        <end position="76"/>
    </location>
</feature>
<organism evidence="3 4">
    <name type="scientific">Bacteroides reticulotermitis</name>
    <dbReference type="NCBI Taxonomy" id="1133319"/>
    <lineage>
        <taxon>Bacteria</taxon>
        <taxon>Pseudomonadati</taxon>
        <taxon>Bacteroidota</taxon>
        <taxon>Bacteroidia</taxon>
        <taxon>Bacteroidales</taxon>
        <taxon>Bacteroidaceae</taxon>
        <taxon>Bacteroides</taxon>
    </lineage>
</organism>
<reference evidence="3" key="1">
    <citation type="submission" date="2020-08" db="EMBL/GenBank/DDBJ databases">
        <title>Genomic Encyclopedia of Type Strains, Phase IV (KMG-IV): sequencing the most valuable type-strain genomes for metagenomic binning, comparative biology and taxonomic classification.</title>
        <authorList>
            <person name="Goeker M."/>
        </authorList>
    </citation>
    <scope>NUCLEOTIDE SEQUENCE [LARGE SCALE GENOMIC DNA]</scope>
    <source>
        <strain evidence="3">DSM 105720</strain>
    </source>
</reference>
<evidence type="ECO:0000259" key="2">
    <source>
        <dbReference type="Pfam" id="PF23919"/>
    </source>
</evidence>
<keyword evidence="4" id="KW-1185">Reference proteome</keyword>
<comment type="caution">
    <text evidence="3">The sequence shown here is derived from an EMBL/GenBank/DDBJ whole genome shotgun (WGS) entry which is preliminary data.</text>
</comment>
<dbReference type="Proteomes" id="UP000560658">
    <property type="component" value="Unassembled WGS sequence"/>
</dbReference>
<evidence type="ECO:0000259" key="1">
    <source>
        <dbReference type="Pfam" id="PF22273"/>
    </source>
</evidence>
<dbReference type="EMBL" id="JACIER010000048">
    <property type="protein sequence ID" value="MBB4046483.1"/>
    <property type="molecule type" value="Genomic_DNA"/>
</dbReference>
<protein>
    <submittedName>
        <fullName evidence="3">Uncharacterized protein</fullName>
    </submittedName>
</protein>
<dbReference type="InterPro" id="IPR055682">
    <property type="entry name" value="DUF7258"/>
</dbReference>
<dbReference type="InterPro" id="IPR054231">
    <property type="entry name" value="DUF6956"/>
</dbReference>
<dbReference type="AlphaFoldDB" id="A0A840DCR0"/>